<evidence type="ECO:0000256" key="4">
    <source>
        <dbReference type="ARBA" id="ARBA00022475"/>
    </source>
</evidence>
<evidence type="ECO:0000256" key="9">
    <source>
        <dbReference type="ARBA" id="ARBA00023180"/>
    </source>
</evidence>
<evidence type="ECO:0000313" key="14">
    <source>
        <dbReference type="Proteomes" id="UP000612055"/>
    </source>
</evidence>
<keyword evidence="8 12" id="KW-0472">Membrane</keyword>
<dbReference type="GO" id="GO:0060271">
    <property type="term" value="P:cilium assembly"/>
    <property type="evidence" value="ECO:0007669"/>
    <property type="project" value="TreeGrafter"/>
</dbReference>
<dbReference type="Pfam" id="PF10149">
    <property type="entry name" value="TM231"/>
    <property type="match status" value="1"/>
</dbReference>
<dbReference type="PANTHER" id="PTHR14605">
    <property type="entry name" value="CHST5 PROTEIN"/>
    <property type="match status" value="1"/>
</dbReference>
<keyword evidence="10" id="KW-0966">Cell projection</keyword>
<evidence type="ECO:0000256" key="5">
    <source>
        <dbReference type="ARBA" id="ARBA00022692"/>
    </source>
</evidence>
<keyword evidence="9" id="KW-0325">Glycoprotein</keyword>
<keyword evidence="6 12" id="KW-1133">Transmembrane helix</keyword>
<evidence type="ECO:0000256" key="8">
    <source>
        <dbReference type="ARBA" id="ARBA00023136"/>
    </source>
</evidence>
<evidence type="ECO:0000313" key="13">
    <source>
        <dbReference type="EMBL" id="KAG2501143.1"/>
    </source>
</evidence>
<evidence type="ECO:0000256" key="7">
    <source>
        <dbReference type="ARBA" id="ARBA00023069"/>
    </source>
</evidence>
<comment type="caution">
    <text evidence="13">The sequence shown here is derived from an EMBL/GenBank/DDBJ whole genome shotgun (WGS) entry which is preliminary data.</text>
</comment>
<proteinExistence type="inferred from homology"/>
<feature type="transmembrane region" description="Helical" evidence="12">
    <location>
        <begin position="194"/>
        <end position="216"/>
    </location>
</feature>
<dbReference type="EMBL" id="JAEHOE010000002">
    <property type="protein sequence ID" value="KAG2501143.1"/>
    <property type="molecule type" value="Genomic_DNA"/>
</dbReference>
<dbReference type="GO" id="GO:0060170">
    <property type="term" value="C:ciliary membrane"/>
    <property type="evidence" value="ECO:0007669"/>
    <property type="project" value="UniProtKB-SubCell"/>
</dbReference>
<sequence length="236" mass="27269">MVWSTSEAINMQFANAYTPASVEVASQDLNNDGKADVIAFRAQVAGNFPIHSVKALLQFQYSLTGHLQLDMYGLAYVEHSSPIQGNALYTDGELLLVQKNQIQDKKYNGLYNVPLLNSSRPTVLTAVQPSMELELQSIIKSYNERNYTTMLTNNYPVWTGGSRNAFELLMMIRIPPNQVVWYRPLAIQMIKFGWIQWLAGYVVLWWILQWVEWFLFSYRLLETRVVSDFQPKKLRF</sequence>
<comment type="function">
    <text evidence="11">Transmembrane component of the tectonic-like complex, a complex localized at the transition zone of primary cilia and acting as a barrier that prevents diffusion of transmembrane proteins between the cilia and plasma membranes. Required for ciliogenesis and sonic hedgehog/SHH signaling.</text>
</comment>
<gene>
    <name evidence="13" type="ORF">HYH03_000960</name>
</gene>
<dbReference type="AlphaFoldDB" id="A0A835YH72"/>
<keyword evidence="14" id="KW-1185">Reference proteome</keyword>
<keyword evidence="5 12" id="KW-0812">Transmembrane</keyword>
<keyword evidence="4" id="KW-1003">Cell membrane</keyword>
<organism evidence="13 14">
    <name type="scientific">Edaphochlamys debaryana</name>
    <dbReference type="NCBI Taxonomy" id="47281"/>
    <lineage>
        <taxon>Eukaryota</taxon>
        <taxon>Viridiplantae</taxon>
        <taxon>Chlorophyta</taxon>
        <taxon>core chlorophytes</taxon>
        <taxon>Chlorophyceae</taxon>
        <taxon>CS clade</taxon>
        <taxon>Chlamydomonadales</taxon>
        <taxon>Chlamydomonadales incertae sedis</taxon>
        <taxon>Edaphochlamys</taxon>
    </lineage>
</organism>
<dbReference type="OrthoDB" id="426438at2759"/>
<evidence type="ECO:0000256" key="3">
    <source>
        <dbReference type="ARBA" id="ARBA00015087"/>
    </source>
</evidence>
<keyword evidence="7" id="KW-0969">Cilium</keyword>
<evidence type="ECO:0000256" key="10">
    <source>
        <dbReference type="ARBA" id="ARBA00023273"/>
    </source>
</evidence>
<dbReference type="PANTHER" id="PTHR14605:SF1">
    <property type="entry name" value="TRANSMEMBRANE PROTEIN 231"/>
    <property type="match status" value="1"/>
</dbReference>
<evidence type="ECO:0000256" key="11">
    <source>
        <dbReference type="ARBA" id="ARBA00024803"/>
    </source>
</evidence>
<dbReference type="InterPro" id="IPR019306">
    <property type="entry name" value="TMEM231"/>
</dbReference>
<evidence type="ECO:0000256" key="12">
    <source>
        <dbReference type="SAM" id="Phobius"/>
    </source>
</evidence>
<name>A0A835YH72_9CHLO</name>
<evidence type="ECO:0000256" key="1">
    <source>
        <dbReference type="ARBA" id="ARBA00004272"/>
    </source>
</evidence>
<protein>
    <recommendedName>
        <fullName evidence="3">Transmembrane protein 231</fullName>
    </recommendedName>
</protein>
<comment type="similarity">
    <text evidence="2">Belongs to the TMEM231 family.</text>
</comment>
<evidence type="ECO:0000256" key="2">
    <source>
        <dbReference type="ARBA" id="ARBA00009082"/>
    </source>
</evidence>
<dbReference type="GO" id="GO:0032880">
    <property type="term" value="P:regulation of protein localization"/>
    <property type="evidence" value="ECO:0007669"/>
    <property type="project" value="TreeGrafter"/>
</dbReference>
<reference evidence="13" key="1">
    <citation type="journal article" date="2020" name="bioRxiv">
        <title>Comparative genomics of Chlamydomonas.</title>
        <authorList>
            <person name="Craig R.J."/>
            <person name="Hasan A.R."/>
            <person name="Ness R.W."/>
            <person name="Keightley P.D."/>
        </authorList>
    </citation>
    <scope>NUCLEOTIDE SEQUENCE</scope>
    <source>
        <strain evidence="13">CCAP 11/70</strain>
    </source>
</reference>
<evidence type="ECO:0000256" key="6">
    <source>
        <dbReference type="ARBA" id="ARBA00022989"/>
    </source>
</evidence>
<dbReference type="GO" id="GO:0035869">
    <property type="term" value="C:ciliary transition zone"/>
    <property type="evidence" value="ECO:0007669"/>
    <property type="project" value="TreeGrafter"/>
</dbReference>
<comment type="subcellular location">
    <subcellularLocation>
        <location evidence="1">Cell projection</location>
        <location evidence="1">Cilium membrane</location>
        <topology evidence="1">Multi-pass membrane protein</topology>
    </subcellularLocation>
</comment>
<dbReference type="Proteomes" id="UP000612055">
    <property type="component" value="Unassembled WGS sequence"/>
</dbReference>
<accession>A0A835YH72</accession>